<dbReference type="FunFam" id="3.40.50.980:FF:000001">
    <property type="entry name" value="Non-ribosomal peptide synthetase"/>
    <property type="match status" value="1"/>
</dbReference>
<dbReference type="EMBL" id="RKST01000001">
    <property type="protein sequence ID" value="RUM99561.1"/>
    <property type="molecule type" value="Genomic_DNA"/>
</dbReference>
<dbReference type="SMART" id="SM00823">
    <property type="entry name" value="PKS_PP"/>
    <property type="match status" value="1"/>
</dbReference>
<evidence type="ECO:0000259" key="4">
    <source>
        <dbReference type="PROSITE" id="PS50075"/>
    </source>
</evidence>
<dbReference type="PANTHER" id="PTHR45527:SF1">
    <property type="entry name" value="FATTY ACID SYNTHASE"/>
    <property type="match status" value="1"/>
</dbReference>
<feature type="domain" description="Carrier" evidence="4">
    <location>
        <begin position="548"/>
        <end position="623"/>
    </location>
</feature>
<feature type="region of interest" description="Disordered" evidence="3">
    <location>
        <begin position="1"/>
        <end position="22"/>
    </location>
</feature>
<dbReference type="Gene3D" id="3.40.50.980">
    <property type="match status" value="2"/>
</dbReference>
<feature type="compositionally biased region" description="Polar residues" evidence="3">
    <location>
        <begin position="11"/>
        <end position="22"/>
    </location>
</feature>
<reference evidence="5 6" key="1">
    <citation type="submission" date="2018-11" db="EMBL/GenBank/DDBJ databases">
        <title>Pseudaminobacter arsenicus sp. nov., an arsenic-resistant bacterium isolated from arsenic-rich aquifers.</title>
        <authorList>
            <person name="Mu Y."/>
        </authorList>
    </citation>
    <scope>NUCLEOTIDE SEQUENCE [LARGE SCALE GENOMIC DNA]</scope>
    <source>
        <strain evidence="5 6">CB3</strain>
    </source>
</reference>
<dbReference type="InterPro" id="IPR009081">
    <property type="entry name" value="PP-bd_ACP"/>
</dbReference>
<dbReference type="Pfam" id="PF00501">
    <property type="entry name" value="AMP-binding"/>
    <property type="match status" value="1"/>
</dbReference>
<keyword evidence="2" id="KW-0597">Phosphoprotein</keyword>
<evidence type="ECO:0000256" key="1">
    <source>
        <dbReference type="ARBA" id="ARBA00022450"/>
    </source>
</evidence>
<dbReference type="Pfam" id="PF13193">
    <property type="entry name" value="AMP-binding_C"/>
    <property type="match status" value="1"/>
</dbReference>
<dbReference type="PANTHER" id="PTHR45527">
    <property type="entry name" value="NONRIBOSOMAL PEPTIDE SYNTHETASE"/>
    <property type="match status" value="1"/>
</dbReference>
<dbReference type="InterPro" id="IPR020459">
    <property type="entry name" value="AMP-binding"/>
</dbReference>
<dbReference type="Pfam" id="PF00550">
    <property type="entry name" value="PP-binding"/>
    <property type="match status" value="1"/>
</dbReference>
<dbReference type="SUPFAM" id="SSF56801">
    <property type="entry name" value="Acetyl-CoA synthetase-like"/>
    <property type="match status" value="1"/>
</dbReference>
<dbReference type="GO" id="GO:0005737">
    <property type="term" value="C:cytoplasm"/>
    <property type="evidence" value="ECO:0007669"/>
    <property type="project" value="TreeGrafter"/>
</dbReference>
<proteinExistence type="predicted"/>
<evidence type="ECO:0000256" key="2">
    <source>
        <dbReference type="ARBA" id="ARBA00022553"/>
    </source>
</evidence>
<dbReference type="Gene3D" id="3.30.300.30">
    <property type="match status" value="1"/>
</dbReference>
<dbReference type="OrthoDB" id="9803968at2"/>
<keyword evidence="1" id="KW-0596">Phosphopantetheine</keyword>
<dbReference type="InterPro" id="IPR025110">
    <property type="entry name" value="AMP-bd_C"/>
</dbReference>
<dbReference type="InterPro" id="IPR036736">
    <property type="entry name" value="ACP-like_sf"/>
</dbReference>
<dbReference type="PROSITE" id="PS00455">
    <property type="entry name" value="AMP_BINDING"/>
    <property type="match status" value="1"/>
</dbReference>
<evidence type="ECO:0000313" key="5">
    <source>
        <dbReference type="EMBL" id="RUM99561.1"/>
    </source>
</evidence>
<dbReference type="PRINTS" id="PR00154">
    <property type="entry name" value="AMPBINDING"/>
</dbReference>
<name>A0A432VBL4_9HYPH</name>
<dbReference type="InterPro" id="IPR010071">
    <property type="entry name" value="AA_adenyl_dom"/>
</dbReference>
<dbReference type="GO" id="GO:0043041">
    <property type="term" value="P:amino acid activation for nonribosomal peptide biosynthetic process"/>
    <property type="evidence" value="ECO:0007669"/>
    <property type="project" value="TreeGrafter"/>
</dbReference>
<gene>
    <name evidence="5" type="ORF">EET67_01290</name>
</gene>
<dbReference type="Gene3D" id="2.30.38.10">
    <property type="entry name" value="Luciferase, Domain 3"/>
    <property type="match status" value="1"/>
</dbReference>
<dbReference type="InterPro" id="IPR020806">
    <property type="entry name" value="PKS_PP-bd"/>
</dbReference>
<dbReference type="AlphaFoldDB" id="A0A432VBL4"/>
<dbReference type="SUPFAM" id="SSF47336">
    <property type="entry name" value="ACP-like"/>
    <property type="match status" value="1"/>
</dbReference>
<dbReference type="GO" id="GO:0044550">
    <property type="term" value="P:secondary metabolite biosynthetic process"/>
    <property type="evidence" value="ECO:0007669"/>
    <property type="project" value="TreeGrafter"/>
</dbReference>
<dbReference type="NCBIfam" id="TIGR01733">
    <property type="entry name" value="AA-adenyl-dom"/>
    <property type="match status" value="1"/>
</dbReference>
<evidence type="ECO:0000313" key="6">
    <source>
        <dbReference type="Proteomes" id="UP000281647"/>
    </source>
</evidence>
<dbReference type="GO" id="GO:0031177">
    <property type="term" value="F:phosphopantetheine binding"/>
    <property type="evidence" value="ECO:0007669"/>
    <property type="project" value="InterPro"/>
</dbReference>
<sequence length="651" mass="71484">MHMQAMGNGGPQATSARNQVHNTQEGAGLRYERDRPIHDLVTELATLQPDATAISFGDKRLSYRRLDIISSALAHELARQGVVKGDVVGLFLPRSLNTIIAQLAILKAGAAYAPFDPTYPVEHLRYMIGDCAAKLIFSEHESLDRLASIAGETGNLVDLDRLVASIEQTQEARGPVCLVSGGDAAYVMYTSGSTGRPKGVVVPHRGIARLVRDQNYIRFRPDDVVLHTATISFDASTFEIWGALLNGCRLVGIGDRQLSLEQLTRTIANNRVTVTLLTTGLFHLLVDHRLEGLQSLRHVLFGGDVGSASHARRFLRFYPDCLLTNAYGPTEVTVMASAYTVPPGFAGDTLPIGKSIAHSEVHILDEQLQEVPFGNEGQLCVSGDGLAIGYFNRPDLTEERFVTVTLADGRQVRVYQTGDMARMDFEGSLEFLGRRDRQVKIDGKRIELDEIESALRQDERLADAIVMCHQDDTGKRIVAYLKPLQPSADGKLASEVLAALRTRLPAHMIPGQTMVLDIFPLTGAGKVDRAKLPIPSREAAPSATDETAAHDETERLLAALWGEVLGIQNVDATKNFFDLGGTSLQLIKVHATLQEKYDQLIDVVALFQHANIRDFARYLNGEADASDKVARINSRAQRQQQMLAQMRRRAI</sequence>
<protein>
    <submittedName>
        <fullName evidence="5">Amino acid adenylation domain-containing protein</fullName>
    </submittedName>
</protein>
<dbReference type="Gene3D" id="1.10.1200.10">
    <property type="entry name" value="ACP-like"/>
    <property type="match status" value="1"/>
</dbReference>
<dbReference type="Proteomes" id="UP000281647">
    <property type="component" value="Unassembled WGS sequence"/>
</dbReference>
<dbReference type="CDD" id="cd12117">
    <property type="entry name" value="A_NRPS_Srf_like"/>
    <property type="match status" value="1"/>
</dbReference>
<dbReference type="InterPro" id="IPR000873">
    <property type="entry name" value="AMP-dep_synth/lig_dom"/>
</dbReference>
<organism evidence="5 6">
    <name type="scientific">Borborobacter arsenicus</name>
    <dbReference type="NCBI Taxonomy" id="1851146"/>
    <lineage>
        <taxon>Bacteria</taxon>
        <taxon>Pseudomonadati</taxon>
        <taxon>Pseudomonadota</taxon>
        <taxon>Alphaproteobacteria</taxon>
        <taxon>Hyphomicrobiales</taxon>
        <taxon>Phyllobacteriaceae</taxon>
        <taxon>Borborobacter</taxon>
    </lineage>
</organism>
<dbReference type="InterPro" id="IPR045851">
    <property type="entry name" value="AMP-bd_C_sf"/>
</dbReference>
<dbReference type="PROSITE" id="PS50075">
    <property type="entry name" value="CARRIER"/>
    <property type="match status" value="1"/>
</dbReference>
<dbReference type="InterPro" id="IPR020845">
    <property type="entry name" value="AMP-binding_CS"/>
</dbReference>
<keyword evidence="6" id="KW-1185">Reference proteome</keyword>
<comment type="caution">
    <text evidence="5">The sequence shown here is derived from an EMBL/GenBank/DDBJ whole genome shotgun (WGS) entry which is preliminary data.</text>
</comment>
<accession>A0A432VBL4</accession>
<evidence type="ECO:0000256" key="3">
    <source>
        <dbReference type="SAM" id="MobiDB-lite"/>
    </source>
</evidence>